<accession>A0ABY3WWW5</accession>
<evidence type="ECO:0000313" key="2">
    <source>
        <dbReference type="Proteomes" id="UP000828924"/>
    </source>
</evidence>
<dbReference type="RefSeq" id="WP_242338520.1">
    <property type="nucleotide sequence ID" value="NZ_CP071872.1"/>
</dbReference>
<proteinExistence type="predicted"/>
<sequence>MNESLNNPLGMQAALLTALARLAETHQALPGAYITTSGITPGEAHVLLDSPSELEAWRQALHIDPADVLITERGDDTKLLFTAPLGRISLRVYTVFAPAAWVVSA</sequence>
<name>A0ABY3WWW5_9ACTN</name>
<protein>
    <submittedName>
        <fullName evidence="1">Uncharacterized protein</fullName>
    </submittedName>
</protein>
<evidence type="ECO:0000313" key="1">
    <source>
        <dbReference type="EMBL" id="UNM16140.1"/>
    </source>
</evidence>
<organism evidence="1 2">
    <name type="scientific">Streptomyces formicae</name>
    <dbReference type="NCBI Taxonomy" id="1616117"/>
    <lineage>
        <taxon>Bacteria</taxon>
        <taxon>Bacillati</taxon>
        <taxon>Actinomycetota</taxon>
        <taxon>Actinomycetes</taxon>
        <taxon>Kitasatosporales</taxon>
        <taxon>Streptomycetaceae</taxon>
        <taxon>Streptomyces</taxon>
    </lineage>
</organism>
<dbReference type="EMBL" id="CP071872">
    <property type="protein sequence ID" value="UNM16140.1"/>
    <property type="molecule type" value="Genomic_DNA"/>
</dbReference>
<gene>
    <name evidence="1" type="ORF">J4032_35950</name>
</gene>
<dbReference type="Proteomes" id="UP000828924">
    <property type="component" value="Chromosome"/>
</dbReference>
<reference evidence="1 2" key="1">
    <citation type="submission" date="2021-03" db="EMBL/GenBank/DDBJ databases">
        <title>Complete genome of Streptomyces formicae strain 1H-GS9 (DSM 100524).</title>
        <authorList>
            <person name="Atanasov K.E."/>
            <person name="Altabella T."/>
            <person name="Ferrer A."/>
        </authorList>
    </citation>
    <scope>NUCLEOTIDE SEQUENCE [LARGE SCALE GENOMIC DNA]</scope>
    <source>
        <strain evidence="1 2">1H-GS9</strain>
    </source>
</reference>
<keyword evidence="2" id="KW-1185">Reference proteome</keyword>